<gene>
    <name evidence="2" type="ORF">Triagg1_3583</name>
</gene>
<dbReference type="GeneID" id="87917796"/>
<evidence type="ECO:0000259" key="1">
    <source>
        <dbReference type="Pfam" id="PF24476"/>
    </source>
</evidence>
<feature type="domain" description="DUF7580" evidence="1">
    <location>
        <begin position="125"/>
        <end position="370"/>
    </location>
</feature>
<evidence type="ECO:0000313" key="3">
    <source>
        <dbReference type="Proteomes" id="UP001273209"/>
    </source>
</evidence>
<dbReference type="PANTHER" id="PTHR35186:SF4">
    <property type="entry name" value="PRION-INHIBITION AND PROPAGATION HELO DOMAIN-CONTAINING PROTEIN"/>
    <property type="match status" value="1"/>
</dbReference>
<dbReference type="AlphaFoldDB" id="A0AAE1IHH4"/>
<dbReference type="PANTHER" id="PTHR35186">
    <property type="entry name" value="ANK_REP_REGION DOMAIN-CONTAINING PROTEIN"/>
    <property type="match status" value="1"/>
</dbReference>
<evidence type="ECO:0000313" key="2">
    <source>
        <dbReference type="EMBL" id="KAK4077889.1"/>
    </source>
</evidence>
<dbReference type="Pfam" id="PF24476">
    <property type="entry name" value="DUF7580"/>
    <property type="match status" value="1"/>
</dbReference>
<accession>A0AAE1IHH4</accession>
<proteinExistence type="predicted"/>
<dbReference type="Proteomes" id="UP001273209">
    <property type="component" value="Unassembled WGS sequence"/>
</dbReference>
<comment type="caution">
    <text evidence="2">The sequence shown here is derived from an EMBL/GenBank/DDBJ whole genome shotgun (WGS) entry which is preliminary data.</text>
</comment>
<dbReference type="EMBL" id="JAWRVG010000010">
    <property type="protein sequence ID" value="KAK4077889.1"/>
    <property type="molecule type" value="Genomic_DNA"/>
</dbReference>
<reference evidence="2" key="1">
    <citation type="submission" date="2023-11" db="EMBL/GenBank/DDBJ databases">
        <title>The genome sequences of three competitors of mushroom-forming fungi.</title>
        <authorList>
            <person name="Beijen E."/>
            <person name="Ohm R.A."/>
        </authorList>
    </citation>
    <scope>NUCLEOTIDE SEQUENCE</scope>
    <source>
        <strain evidence="2">CBS 100526</strain>
    </source>
</reference>
<dbReference type="InterPro" id="IPR056002">
    <property type="entry name" value="DUF7580"/>
</dbReference>
<dbReference type="RefSeq" id="XP_062757572.1">
    <property type="nucleotide sequence ID" value="XM_062897891.1"/>
</dbReference>
<keyword evidence="3" id="KW-1185">Reference proteome</keyword>
<sequence length="397" mass="44722">MEMANLARINDTNEETRAFYSHLASHCVKLRDFSVWARQTSSRVKDEPLKEALAQLGSIVSENCLQQLPSSPTTLEFRLGMLNLCWSDARKQSLEMKLKFISRWLTTGEQRAEVDKALESCADELDKQHPDPASRKSVDKLPSLDIAEPSFAICKAAQSILDSLLDYWHHFFTKKTKRILSLVIGSTILHLNGTSWLQRGWGSASIEFFQTTSSKTPLRPFLQTQLPKAVPAGSTNFQLIADGGDTDDEASDDRDLGHRYPVMVALTVVLMEEYFVMPLKGLAEMHDVPPIEVPSGRMALINVDQVFNGDEEMGKEGCRAQMPEDCPLRMAIDNCLDGELWEDEEGEALDSDTLRSRIYQHVVWLLELHLIQGLSQMPLDGVNEYARDIGLEDRVRP</sequence>
<organism evidence="2 3">
    <name type="scientific">Trichoderma aggressivum f. europaeum</name>
    <dbReference type="NCBI Taxonomy" id="173218"/>
    <lineage>
        <taxon>Eukaryota</taxon>
        <taxon>Fungi</taxon>
        <taxon>Dikarya</taxon>
        <taxon>Ascomycota</taxon>
        <taxon>Pezizomycotina</taxon>
        <taxon>Sordariomycetes</taxon>
        <taxon>Hypocreomycetidae</taxon>
        <taxon>Hypocreales</taxon>
        <taxon>Hypocreaceae</taxon>
        <taxon>Trichoderma</taxon>
    </lineage>
</organism>
<protein>
    <recommendedName>
        <fullName evidence="1">DUF7580 domain-containing protein</fullName>
    </recommendedName>
</protein>
<name>A0AAE1IHH4_9HYPO</name>